<reference evidence="1 2" key="1">
    <citation type="journal article" date="2021" name="BMC Genomics">
        <title>Telomere-to-telomere genome assembly of asparaginase-producing Trichoderma simmonsii.</title>
        <authorList>
            <person name="Chung D."/>
            <person name="Kwon Y.M."/>
            <person name="Yang Y."/>
        </authorList>
    </citation>
    <scope>NUCLEOTIDE SEQUENCE [LARGE SCALE GENOMIC DNA]</scope>
    <source>
        <strain evidence="1 2">GH-Sj1</strain>
    </source>
</reference>
<keyword evidence="2" id="KW-1185">Reference proteome</keyword>
<accession>A0A8G0LQA3</accession>
<proteinExistence type="predicted"/>
<dbReference type="Proteomes" id="UP000826661">
    <property type="component" value="Chromosome VI"/>
</dbReference>
<dbReference type="EMBL" id="CP075869">
    <property type="protein sequence ID" value="QYT04285.1"/>
    <property type="molecule type" value="Genomic_DNA"/>
</dbReference>
<sequence length="103" mass="11614">MPQPRGDVTERQGIASGMTMLNSKMQLEGGHDKLSFQGSPSRKIEAVIEGQHHVRPLRREFFYDVLYMSGSGGCQLIMHEVLASKKNRFVLQIASLYKRGGHR</sequence>
<organism evidence="1 2">
    <name type="scientific">Trichoderma simmonsii</name>
    <dbReference type="NCBI Taxonomy" id="1491479"/>
    <lineage>
        <taxon>Eukaryota</taxon>
        <taxon>Fungi</taxon>
        <taxon>Dikarya</taxon>
        <taxon>Ascomycota</taxon>
        <taxon>Pezizomycotina</taxon>
        <taxon>Sordariomycetes</taxon>
        <taxon>Hypocreomycetidae</taxon>
        <taxon>Hypocreales</taxon>
        <taxon>Hypocreaceae</taxon>
        <taxon>Trichoderma</taxon>
    </lineage>
</organism>
<name>A0A8G0LQA3_9HYPO</name>
<dbReference type="AlphaFoldDB" id="A0A8G0LQA3"/>
<evidence type="ECO:0000313" key="1">
    <source>
        <dbReference type="EMBL" id="QYT04285.1"/>
    </source>
</evidence>
<gene>
    <name evidence="1" type="ORF">H0G86_011204</name>
</gene>
<protein>
    <submittedName>
        <fullName evidence="1">Uncharacterized protein</fullName>
    </submittedName>
</protein>
<evidence type="ECO:0000313" key="2">
    <source>
        <dbReference type="Proteomes" id="UP000826661"/>
    </source>
</evidence>